<dbReference type="GO" id="GO:0009347">
    <property type="term" value="C:aspartate carbamoyltransferase complex"/>
    <property type="evidence" value="ECO:0007669"/>
    <property type="project" value="InterPro"/>
</dbReference>
<dbReference type="InterPro" id="IPR020542">
    <property type="entry name" value="Asp_carbamoyltrfase_reg_C"/>
</dbReference>
<name>J0D653_9BIFI</name>
<dbReference type="GO" id="GO:0006221">
    <property type="term" value="P:pyrimidine nucleotide biosynthetic process"/>
    <property type="evidence" value="ECO:0007669"/>
    <property type="project" value="UniProtKB-KW"/>
</dbReference>
<dbReference type="PANTHER" id="PTHR35805">
    <property type="entry name" value="ASPARTATE CARBAMOYLTRANSFERASE REGULATORY CHAIN"/>
    <property type="match status" value="1"/>
</dbReference>
<dbReference type="InterPro" id="IPR020545">
    <property type="entry name" value="Asp_carbamoyltransf_reg_N"/>
</dbReference>
<accession>J0D653</accession>
<dbReference type="Gene3D" id="2.30.30.20">
    <property type="entry name" value="Aspartate carbamoyltransferase regulatory subunit, C-terminal domain"/>
    <property type="match status" value="1"/>
</dbReference>
<dbReference type="GO" id="GO:0016740">
    <property type="term" value="F:transferase activity"/>
    <property type="evidence" value="ECO:0007669"/>
    <property type="project" value="UniProtKB-KW"/>
</dbReference>
<reference evidence="6 7" key="1">
    <citation type="submission" date="2012-01" db="EMBL/GenBank/DDBJ databases">
        <title>The Genome Sequence of Scardovia wiggsiae F0424.</title>
        <authorList>
            <consortium name="The Broad Institute Genome Sequencing Platform"/>
            <person name="Earl A."/>
            <person name="Ward D."/>
            <person name="Feldgarden M."/>
            <person name="Gevers D."/>
            <person name="Izard J."/>
            <person name="Ganesan A."/>
            <person name="Baranova O.V."/>
            <person name="Blanton J.M."/>
            <person name="Tanner A.C."/>
            <person name="Mathney J."/>
            <person name="Dewhirst F.E."/>
            <person name="Young S.K."/>
            <person name="Zeng Q."/>
            <person name="Gargeya S."/>
            <person name="Fitzgerald M."/>
            <person name="Haas B."/>
            <person name="Abouelleil A."/>
            <person name="Alvarado L."/>
            <person name="Arachchi H.M."/>
            <person name="Berlin A."/>
            <person name="Chapman S.B."/>
            <person name="Gearin G."/>
            <person name="Goldberg J."/>
            <person name="Griggs A."/>
            <person name="Gujja S."/>
            <person name="Hansen M."/>
            <person name="Heiman D."/>
            <person name="Howarth C."/>
            <person name="Larimer J."/>
            <person name="Lui A."/>
            <person name="MacDonald P.J.P."/>
            <person name="McCowen C."/>
            <person name="Montmayeur A."/>
            <person name="Murphy C."/>
            <person name="Neiman D."/>
            <person name="Pearson M."/>
            <person name="Priest M."/>
            <person name="Roberts A."/>
            <person name="Saif S."/>
            <person name="Shea T."/>
            <person name="Sisk P."/>
            <person name="Stolte C."/>
            <person name="Sykes S."/>
            <person name="Wortman J."/>
            <person name="Nusbaum C."/>
            <person name="Birren B."/>
        </authorList>
    </citation>
    <scope>NUCLEOTIDE SEQUENCE [LARGE SCALE GENOMIC DNA]</scope>
    <source>
        <strain evidence="6 7">F0424</strain>
    </source>
</reference>
<keyword evidence="3" id="KW-0665">Pyrimidine biosynthesis</keyword>
<dbReference type="Gene3D" id="3.30.70.140">
    <property type="entry name" value="Aspartate carbamoyltransferase regulatory subunit, N-terminal domain"/>
    <property type="match status" value="1"/>
</dbReference>
<keyword evidence="6" id="KW-0808">Transferase</keyword>
<dbReference type="EMBL" id="AGZS01000001">
    <property type="protein sequence ID" value="EJD65465.1"/>
    <property type="molecule type" value="Genomic_DNA"/>
</dbReference>
<comment type="caution">
    <text evidence="6">The sequence shown here is derived from an EMBL/GenBank/DDBJ whole genome shotgun (WGS) entry which is preliminary data.</text>
</comment>
<dbReference type="SUPFAM" id="SSF54893">
    <property type="entry name" value="Aspartate carbamoyltransferase, Regulatory-chain, N-terminal domain"/>
    <property type="match status" value="1"/>
</dbReference>
<dbReference type="NCBIfam" id="NF002063">
    <property type="entry name" value="PRK00893.1-3"/>
    <property type="match status" value="1"/>
</dbReference>
<evidence type="ECO:0000256" key="3">
    <source>
        <dbReference type="ARBA" id="ARBA00022975"/>
    </source>
</evidence>
<dbReference type="InterPro" id="IPR036792">
    <property type="entry name" value="Asp_carbatrfase_reg_C_sf"/>
</dbReference>
<dbReference type="HOGENOM" id="CLU_128576_0_0_11"/>
<dbReference type="GO" id="GO:0006207">
    <property type="term" value="P:'de novo' pyrimidine nucleobase biosynthetic process"/>
    <property type="evidence" value="ECO:0007669"/>
    <property type="project" value="InterPro"/>
</dbReference>
<dbReference type="GO" id="GO:0046872">
    <property type="term" value="F:metal ion binding"/>
    <property type="evidence" value="ECO:0007669"/>
    <property type="project" value="UniProtKB-KW"/>
</dbReference>
<evidence type="ECO:0000259" key="5">
    <source>
        <dbReference type="Pfam" id="PF02748"/>
    </source>
</evidence>
<dbReference type="InterPro" id="IPR036793">
    <property type="entry name" value="Asp_carbatrfase_reg_N_sf"/>
</dbReference>
<sequence length="142" mass="15948">MEVTSISEGLILDHIPAGTAFKVLRYLHIDEKTARLALIMNASSVRYGTKDIIKIEGRSEIDLNVLALVAKDATVNIVHNGAIAEKLQPSLPDRVRNVIVCRNPRCITTDERGLDQMFHRCHTSDPLVTEYRCDYCDEKAEL</sequence>
<dbReference type="InterPro" id="IPR002801">
    <property type="entry name" value="Asp_carbamoylTrfase_reg"/>
</dbReference>
<dbReference type="OrthoDB" id="5599321at2"/>
<evidence type="ECO:0000256" key="2">
    <source>
        <dbReference type="ARBA" id="ARBA00022833"/>
    </source>
</evidence>
<dbReference type="Pfam" id="PF02748">
    <property type="entry name" value="PyrI_C"/>
    <property type="match status" value="1"/>
</dbReference>
<dbReference type="Pfam" id="PF01948">
    <property type="entry name" value="PyrI"/>
    <property type="match status" value="1"/>
</dbReference>
<evidence type="ECO:0000313" key="6">
    <source>
        <dbReference type="EMBL" id="EJD65465.1"/>
    </source>
</evidence>
<proteinExistence type="predicted"/>
<keyword evidence="7" id="KW-1185">Reference proteome</keyword>
<dbReference type="Proteomes" id="UP000006415">
    <property type="component" value="Unassembled WGS sequence"/>
</dbReference>
<evidence type="ECO:0000256" key="1">
    <source>
        <dbReference type="ARBA" id="ARBA00022723"/>
    </source>
</evidence>
<dbReference type="SUPFAM" id="SSF57825">
    <property type="entry name" value="Aspartate carbamoyltransferase, Regulatory-chain, C-terminal domain"/>
    <property type="match status" value="1"/>
</dbReference>
<dbReference type="RefSeq" id="WP_007147297.1">
    <property type="nucleotide sequence ID" value="NZ_AKCI01000001.1"/>
</dbReference>
<dbReference type="PANTHER" id="PTHR35805:SF1">
    <property type="entry name" value="ASPARTATE CARBAMOYLTRANSFERASE REGULATORY CHAIN"/>
    <property type="match status" value="1"/>
</dbReference>
<organism evidence="6 7">
    <name type="scientific">Scardovia wiggsiae F0424</name>
    <dbReference type="NCBI Taxonomy" id="857290"/>
    <lineage>
        <taxon>Bacteria</taxon>
        <taxon>Bacillati</taxon>
        <taxon>Actinomycetota</taxon>
        <taxon>Actinomycetes</taxon>
        <taxon>Bifidobacteriales</taxon>
        <taxon>Bifidobacteriaceae</taxon>
        <taxon>Scardovia</taxon>
    </lineage>
</organism>
<dbReference type="eggNOG" id="COG1781">
    <property type="taxonomic scope" value="Bacteria"/>
</dbReference>
<keyword evidence="2" id="KW-0862">Zinc</keyword>
<evidence type="ECO:0000259" key="4">
    <source>
        <dbReference type="Pfam" id="PF01948"/>
    </source>
</evidence>
<keyword evidence="1" id="KW-0479">Metal-binding</keyword>
<protein>
    <submittedName>
        <fullName evidence="6">Aspartate carbamoyltransferase, regulatory subunit</fullName>
    </submittedName>
</protein>
<dbReference type="AlphaFoldDB" id="J0D653"/>
<gene>
    <name evidence="6" type="ORF">HMPREF9156_00229</name>
</gene>
<feature type="domain" description="Aspartate carbamoyltransferase regulatory subunit N-terminal" evidence="4">
    <location>
        <begin position="1"/>
        <end position="88"/>
    </location>
</feature>
<dbReference type="STRING" id="857290.HMPREF9156_00229"/>
<evidence type="ECO:0000313" key="7">
    <source>
        <dbReference type="Proteomes" id="UP000006415"/>
    </source>
</evidence>
<feature type="domain" description="Aspartate carbamoyltransferase regulatory subunit C-terminal" evidence="5">
    <location>
        <begin position="94"/>
        <end position="139"/>
    </location>
</feature>